<protein>
    <submittedName>
        <fullName evidence="1">Uncharacterized protein</fullName>
    </submittedName>
</protein>
<accession>A0A6L2JY41</accession>
<evidence type="ECO:0000313" key="1">
    <source>
        <dbReference type="EMBL" id="GEU40554.1"/>
    </source>
</evidence>
<gene>
    <name evidence="1" type="ORF">Tci_012532</name>
</gene>
<sequence>MDFIQVSEQSNVLQNSISFDVVDENSGQSDTTLTEEIVAYEHESDETQAAKKLNALRTPESYVTHSYFDTLGGTLYYILKVYVDVLLVKGALLLFS</sequence>
<name>A0A6L2JY41_TANCI</name>
<reference evidence="1" key="1">
    <citation type="journal article" date="2019" name="Sci. Rep.">
        <title>Draft genome of Tanacetum cinerariifolium, the natural source of mosquito coil.</title>
        <authorList>
            <person name="Yamashiro T."/>
            <person name="Shiraishi A."/>
            <person name="Satake H."/>
            <person name="Nakayama K."/>
        </authorList>
    </citation>
    <scope>NUCLEOTIDE SEQUENCE</scope>
</reference>
<dbReference type="EMBL" id="BKCJ010001317">
    <property type="protein sequence ID" value="GEU40554.1"/>
    <property type="molecule type" value="Genomic_DNA"/>
</dbReference>
<organism evidence="1">
    <name type="scientific">Tanacetum cinerariifolium</name>
    <name type="common">Dalmatian daisy</name>
    <name type="synonym">Chrysanthemum cinerariifolium</name>
    <dbReference type="NCBI Taxonomy" id="118510"/>
    <lineage>
        <taxon>Eukaryota</taxon>
        <taxon>Viridiplantae</taxon>
        <taxon>Streptophyta</taxon>
        <taxon>Embryophyta</taxon>
        <taxon>Tracheophyta</taxon>
        <taxon>Spermatophyta</taxon>
        <taxon>Magnoliopsida</taxon>
        <taxon>eudicotyledons</taxon>
        <taxon>Gunneridae</taxon>
        <taxon>Pentapetalae</taxon>
        <taxon>asterids</taxon>
        <taxon>campanulids</taxon>
        <taxon>Asterales</taxon>
        <taxon>Asteraceae</taxon>
        <taxon>Asteroideae</taxon>
        <taxon>Anthemideae</taxon>
        <taxon>Anthemidinae</taxon>
        <taxon>Tanacetum</taxon>
    </lineage>
</organism>
<comment type="caution">
    <text evidence="1">The sequence shown here is derived from an EMBL/GenBank/DDBJ whole genome shotgun (WGS) entry which is preliminary data.</text>
</comment>
<dbReference type="AlphaFoldDB" id="A0A6L2JY41"/>
<proteinExistence type="predicted"/>